<keyword evidence="3" id="KW-1185">Reference proteome</keyword>
<dbReference type="Proteomes" id="UP000605897">
    <property type="component" value="Unassembled WGS sequence"/>
</dbReference>
<gene>
    <name evidence="2" type="ORF">GCM10017786_05870</name>
</gene>
<comment type="caution">
    <text evidence="2">The sequence shown here is derived from an EMBL/GenBank/DDBJ whole genome shotgun (WGS) entry which is preliminary data.</text>
</comment>
<evidence type="ECO:0000256" key="1">
    <source>
        <dbReference type="SAM" id="MobiDB-lite"/>
    </source>
</evidence>
<organism evidence="2 3">
    <name type="scientific">Amycolatopsis deserti</name>
    <dbReference type="NCBI Taxonomy" id="185696"/>
    <lineage>
        <taxon>Bacteria</taxon>
        <taxon>Bacillati</taxon>
        <taxon>Actinomycetota</taxon>
        <taxon>Actinomycetes</taxon>
        <taxon>Pseudonocardiales</taxon>
        <taxon>Pseudonocardiaceae</taxon>
        <taxon>Amycolatopsis</taxon>
    </lineage>
</organism>
<name>A0ABQ3ID62_9PSEU</name>
<accession>A0ABQ3ID62</accession>
<feature type="region of interest" description="Disordered" evidence="1">
    <location>
        <begin position="52"/>
        <end position="72"/>
    </location>
</feature>
<protein>
    <submittedName>
        <fullName evidence="2">Uncharacterized protein</fullName>
    </submittedName>
</protein>
<proteinExistence type="predicted"/>
<sequence>MAGAGHTTRTRLPRTYVQRAATCDAHPRGTRVRSAAAAVLCAIGARLPRDAPRLVRRTRGPSAGQAPATGVRPVPAWSISSSSFAWRRWYSATPASLMSS</sequence>
<evidence type="ECO:0000313" key="2">
    <source>
        <dbReference type="EMBL" id="GHE78946.1"/>
    </source>
</evidence>
<reference evidence="3" key="1">
    <citation type="journal article" date="2019" name="Int. J. Syst. Evol. Microbiol.">
        <title>The Global Catalogue of Microorganisms (GCM) 10K type strain sequencing project: providing services to taxonomists for standard genome sequencing and annotation.</title>
        <authorList>
            <consortium name="The Broad Institute Genomics Platform"/>
            <consortium name="The Broad Institute Genome Sequencing Center for Infectious Disease"/>
            <person name="Wu L."/>
            <person name="Ma J."/>
        </authorList>
    </citation>
    <scope>NUCLEOTIDE SEQUENCE [LARGE SCALE GENOMIC DNA]</scope>
    <source>
        <strain evidence="3">CGMCC 4.7677</strain>
    </source>
</reference>
<dbReference type="EMBL" id="BNAU01000001">
    <property type="protein sequence ID" value="GHE78946.1"/>
    <property type="molecule type" value="Genomic_DNA"/>
</dbReference>
<evidence type="ECO:0000313" key="3">
    <source>
        <dbReference type="Proteomes" id="UP000605897"/>
    </source>
</evidence>